<feature type="transmembrane region" description="Helical" evidence="2">
    <location>
        <begin position="380"/>
        <end position="404"/>
    </location>
</feature>
<dbReference type="AlphaFoldDB" id="A0A913ZWP6"/>
<evidence type="ECO:0000313" key="3">
    <source>
        <dbReference type="EnsemblMetazoa" id="XP_038056073.1"/>
    </source>
</evidence>
<dbReference type="Gene3D" id="1.20.1250.20">
    <property type="entry name" value="MFS general substrate transporter like domains"/>
    <property type="match status" value="1"/>
</dbReference>
<keyword evidence="2" id="KW-1133">Transmembrane helix</keyword>
<dbReference type="InterPro" id="IPR036259">
    <property type="entry name" value="MFS_trans_sf"/>
</dbReference>
<dbReference type="OMA" id="HESHKSQ"/>
<sequence>MAPSVSAAAHPYDRDKRGWVMVATAFTSNLVVFGNLKALGVLLFPMTNDLDSDLWLVGWILVFYGILHSFMGLGAAFSVFISTAVMASYFKEKYPLAVGLSTMGIPTGMMVYGPVTQVLLDIYGWRGTTLLLGAISFNLVVCAVLVKRDPSSSSSDTVQYHEVSVSDHENLEEGGRINAENKAESSDGITRSNHESHKSQANKARQCCRHIMEAIDFAVLTDVRFVLLICARCVSTFTYSSWLVYMVSHGQFQGLSEIQASFLPAAFGIGNVVGKLGVPLMQRAGILPPMTFWACFGASIVSASFLLDAFIKPFVGQLVLTGLVGVGFALNYQAIDVMVRFLSTDDRLISVLGWQGMFISVAGALGGLISGRIYELTGSFSSALFVFSGVSLLSIPLFVSEAIYARRKAH</sequence>
<keyword evidence="2" id="KW-0472">Membrane</keyword>
<keyword evidence="4" id="KW-1185">Reference proteome</keyword>
<dbReference type="OrthoDB" id="6499973at2759"/>
<feature type="transmembrane region" description="Helical" evidence="2">
    <location>
        <begin position="94"/>
        <end position="115"/>
    </location>
</feature>
<proteinExistence type="predicted"/>
<dbReference type="EnsemblMetazoa" id="XM_038200145.1">
    <property type="protein sequence ID" value="XP_038056073.1"/>
    <property type="gene ID" value="LOC119728070"/>
</dbReference>
<dbReference type="Proteomes" id="UP000887568">
    <property type="component" value="Unplaced"/>
</dbReference>
<feature type="transmembrane region" description="Helical" evidence="2">
    <location>
        <begin position="127"/>
        <end position="146"/>
    </location>
</feature>
<name>A0A913ZWP6_PATMI</name>
<dbReference type="InterPro" id="IPR011701">
    <property type="entry name" value="MFS"/>
</dbReference>
<feature type="transmembrane region" description="Helical" evidence="2">
    <location>
        <begin position="20"/>
        <end position="44"/>
    </location>
</feature>
<evidence type="ECO:0000313" key="4">
    <source>
        <dbReference type="Proteomes" id="UP000887568"/>
    </source>
</evidence>
<protein>
    <recommendedName>
        <fullName evidence="5">Monocarboxylate transporter</fullName>
    </recommendedName>
</protein>
<dbReference type="RefSeq" id="XP_038056073.1">
    <property type="nucleotide sequence ID" value="XM_038200145.1"/>
</dbReference>
<feature type="transmembrane region" description="Helical" evidence="2">
    <location>
        <begin position="56"/>
        <end position="82"/>
    </location>
</feature>
<evidence type="ECO:0008006" key="5">
    <source>
        <dbReference type="Google" id="ProtNLM"/>
    </source>
</evidence>
<feature type="region of interest" description="Disordered" evidence="1">
    <location>
        <begin position="164"/>
        <end position="198"/>
    </location>
</feature>
<dbReference type="SUPFAM" id="SSF103473">
    <property type="entry name" value="MFS general substrate transporter"/>
    <property type="match status" value="1"/>
</dbReference>
<feature type="transmembrane region" description="Helical" evidence="2">
    <location>
        <begin position="290"/>
        <end position="311"/>
    </location>
</feature>
<dbReference type="Pfam" id="PF07690">
    <property type="entry name" value="MFS_1"/>
    <property type="match status" value="1"/>
</dbReference>
<feature type="transmembrane region" description="Helical" evidence="2">
    <location>
        <begin position="225"/>
        <end position="246"/>
    </location>
</feature>
<evidence type="ECO:0000256" key="1">
    <source>
        <dbReference type="SAM" id="MobiDB-lite"/>
    </source>
</evidence>
<feature type="compositionally biased region" description="Basic and acidic residues" evidence="1">
    <location>
        <begin position="164"/>
        <end position="185"/>
    </location>
</feature>
<evidence type="ECO:0000256" key="2">
    <source>
        <dbReference type="SAM" id="Phobius"/>
    </source>
</evidence>
<dbReference type="InterPro" id="IPR050327">
    <property type="entry name" value="Proton-linked_MCT"/>
</dbReference>
<dbReference type="GeneID" id="119728070"/>
<dbReference type="PANTHER" id="PTHR11360:SF303">
    <property type="entry name" value="MAJOR FACILITATOR SUPERFAMILY (MFS) PROFILE DOMAIN-CONTAINING PROTEIN"/>
    <property type="match status" value="1"/>
</dbReference>
<feature type="transmembrane region" description="Helical" evidence="2">
    <location>
        <begin position="258"/>
        <end position="278"/>
    </location>
</feature>
<dbReference type="GO" id="GO:0008028">
    <property type="term" value="F:monocarboxylic acid transmembrane transporter activity"/>
    <property type="evidence" value="ECO:0007669"/>
    <property type="project" value="TreeGrafter"/>
</dbReference>
<organism evidence="3 4">
    <name type="scientific">Patiria miniata</name>
    <name type="common">Bat star</name>
    <name type="synonym">Asterina miniata</name>
    <dbReference type="NCBI Taxonomy" id="46514"/>
    <lineage>
        <taxon>Eukaryota</taxon>
        <taxon>Metazoa</taxon>
        <taxon>Echinodermata</taxon>
        <taxon>Eleutherozoa</taxon>
        <taxon>Asterozoa</taxon>
        <taxon>Asteroidea</taxon>
        <taxon>Valvatacea</taxon>
        <taxon>Valvatida</taxon>
        <taxon>Asterinidae</taxon>
        <taxon>Patiria</taxon>
    </lineage>
</organism>
<reference evidence="3" key="1">
    <citation type="submission" date="2022-11" db="UniProtKB">
        <authorList>
            <consortium name="EnsemblMetazoa"/>
        </authorList>
    </citation>
    <scope>IDENTIFICATION</scope>
</reference>
<feature type="transmembrane region" description="Helical" evidence="2">
    <location>
        <begin position="351"/>
        <end position="374"/>
    </location>
</feature>
<feature type="transmembrane region" description="Helical" evidence="2">
    <location>
        <begin position="317"/>
        <end position="339"/>
    </location>
</feature>
<keyword evidence="2" id="KW-0812">Transmembrane</keyword>
<dbReference type="PANTHER" id="PTHR11360">
    <property type="entry name" value="MONOCARBOXYLATE TRANSPORTER"/>
    <property type="match status" value="1"/>
</dbReference>
<accession>A0A913ZWP6</accession>